<evidence type="ECO:0000313" key="2">
    <source>
        <dbReference type="Proteomes" id="UP000793456"/>
    </source>
</evidence>
<comment type="caution">
    <text evidence="1">The sequence shown here is derived from an EMBL/GenBank/DDBJ whole genome shotgun (WGS) entry which is preliminary data.</text>
</comment>
<keyword evidence="2" id="KW-1185">Reference proteome</keyword>
<sequence length="217" mass="24240">MGNATAICSDKTGTLTMNRMTVVQAYVAEKHYKKVPEPENIPASILDILILGIAVNCAYTTKIMSPEKEGGLPRQVGNKTECALLGFSNDLKRDYQAIRTEIPEEKLYKVYTFNSVRKSMSTVLKMADGSYRMFSKGASEILLKKCYKILTANGESKVFRPRDRDDMVKKVIEPMASEGLRTICLAYRDFPTSEGEPDWDNENDILSGLTLPLRGGH</sequence>
<evidence type="ECO:0000313" key="1">
    <source>
        <dbReference type="EMBL" id="TMS02970.1"/>
    </source>
</evidence>
<gene>
    <name evidence="1" type="ORF">E3U43_020950</name>
</gene>
<protein>
    <submittedName>
        <fullName evidence="1">Uncharacterized protein</fullName>
    </submittedName>
</protein>
<accession>A0ACD3Q6Z9</accession>
<organism evidence="1 2">
    <name type="scientific">Larimichthys crocea</name>
    <name type="common">Large yellow croaker</name>
    <name type="synonym">Pseudosciaena crocea</name>
    <dbReference type="NCBI Taxonomy" id="215358"/>
    <lineage>
        <taxon>Eukaryota</taxon>
        <taxon>Metazoa</taxon>
        <taxon>Chordata</taxon>
        <taxon>Craniata</taxon>
        <taxon>Vertebrata</taxon>
        <taxon>Euteleostomi</taxon>
        <taxon>Actinopterygii</taxon>
        <taxon>Neopterygii</taxon>
        <taxon>Teleostei</taxon>
        <taxon>Neoteleostei</taxon>
        <taxon>Acanthomorphata</taxon>
        <taxon>Eupercaria</taxon>
        <taxon>Sciaenidae</taxon>
        <taxon>Larimichthys</taxon>
    </lineage>
</organism>
<proteinExistence type="predicted"/>
<name>A0ACD3Q6Z9_LARCR</name>
<dbReference type="Proteomes" id="UP000793456">
    <property type="component" value="Chromosome XXIII"/>
</dbReference>
<dbReference type="EMBL" id="CM011696">
    <property type="protein sequence ID" value="TMS02970.1"/>
    <property type="molecule type" value="Genomic_DNA"/>
</dbReference>
<reference evidence="1" key="1">
    <citation type="submission" date="2018-11" db="EMBL/GenBank/DDBJ databases">
        <title>The sequence and de novo assembly of Larimichthys crocea genome using PacBio and Hi-C technologies.</title>
        <authorList>
            <person name="Xu P."/>
            <person name="Chen B."/>
            <person name="Zhou Z."/>
            <person name="Ke Q."/>
            <person name="Wu Y."/>
            <person name="Bai H."/>
            <person name="Pu F."/>
        </authorList>
    </citation>
    <scope>NUCLEOTIDE SEQUENCE</scope>
    <source>
        <tissue evidence="1">Muscle</tissue>
    </source>
</reference>